<accession>Q8RQ59</accession>
<proteinExistence type="predicted"/>
<evidence type="ECO:0000313" key="1">
    <source>
        <dbReference type="EMBL" id="AAL91677.1"/>
    </source>
</evidence>
<protein>
    <submittedName>
        <fullName evidence="1">Uncharacterized protein</fullName>
    </submittedName>
</protein>
<name>Q8RQ59_AGGAC</name>
<dbReference type="EMBL" id="AF316504">
    <property type="protein sequence ID" value="AAL91677.1"/>
    <property type="molecule type" value="Genomic_DNA"/>
</dbReference>
<organism evidence="1">
    <name type="scientific">Aggregatibacter actinomycetemcomitans</name>
    <name type="common">Actinobacillus actinomycetemcomitans</name>
    <name type="synonym">Haemophilus actinomycetemcomitans</name>
    <dbReference type="NCBI Taxonomy" id="714"/>
    <lineage>
        <taxon>Bacteria</taxon>
        <taxon>Pseudomonadati</taxon>
        <taxon>Pseudomonadota</taxon>
        <taxon>Gammaproteobacteria</taxon>
        <taxon>Pasteurellales</taxon>
        <taxon>Pasteurellaceae</taxon>
        <taxon>Aggregatibacter</taxon>
    </lineage>
</organism>
<sequence length="102" mass="11965">MKAQITNINVKLDIWDTYYTIKDYGDRIILTVPYRKYESDNEWGLSFYDEVVTHLECIQMLRKCAQNKRGVLVAREGMAHFNIVEISIGLPLAYGWKAKDFQ</sequence>
<dbReference type="AlphaFoldDB" id="Q8RQ59"/>
<reference evidence="1" key="1">
    <citation type="submission" date="2000-10" db="EMBL/GenBank/DDBJ databases">
        <title>Cloning and characterization of three invasive genes of Actinobacillus actinomycetemcomitans.</title>
        <authorList>
            <person name="Lepine G."/>
            <person name="Li L."/>
            <person name="Ellen R.P."/>
        </authorList>
    </citation>
    <scope>NUCLEOTIDE SEQUENCE</scope>
    <source>
        <strain evidence="1">UT32</strain>
    </source>
</reference>